<keyword evidence="3" id="KW-1185">Reference proteome</keyword>
<keyword evidence="1" id="KW-0732">Signal</keyword>
<organism evidence="2 3">
    <name type="scientific">Aliigemmobacter aestuarii</name>
    <dbReference type="NCBI Taxonomy" id="1445661"/>
    <lineage>
        <taxon>Bacteria</taxon>
        <taxon>Pseudomonadati</taxon>
        <taxon>Pseudomonadota</taxon>
        <taxon>Alphaproteobacteria</taxon>
        <taxon>Rhodobacterales</taxon>
        <taxon>Paracoccaceae</taxon>
        <taxon>Aliigemmobacter</taxon>
    </lineage>
</organism>
<dbReference type="Pfam" id="PF13531">
    <property type="entry name" value="SBP_bac_11"/>
    <property type="match status" value="1"/>
</dbReference>
<reference evidence="2 3" key="1">
    <citation type="submission" date="2019-04" db="EMBL/GenBank/DDBJ databases">
        <title>Draft genome sequence of Gemmobacter aestuarii sp. nov.</title>
        <authorList>
            <person name="Hameed A."/>
            <person name="Lin S.-Y."/>
            <person name="Shahina M."/>
            <person name="Lai W.-A."/>
            <person name="Young C.-C."/>
        </authorList>
    </citation>
    <scope>NUCLEOTIDE SEQUENCE [LARGE SCALE GENOMIC DNA]</scope>
    <source>
        <strain evidence="2 3">CC-PW-75</strain>
    </source>
</reference>
<comment type="caution">
    <text evidence="2">The sequence shown here is derived from an EMBL/GenBank/DDBJ whole genome shotgun (WGS) entry which is preliminary data.</text>
</comment>
<gene>
    <name evidence="2" type="ORF">E7811_06935</name>
</gene>
<dbReference type="PANTHER" id="PTHR30006:SF25">
    <property type="entry name" value="PHOSPHOGLYCERATE TRANSPORT REGULATORY PROTEIN PGTC"/>
    <property type="match status" value="1"/>
</dbReference>
<dbReference type="GO" id="GO:0030288">
    <property type="term" value="C:outer membrane-bounded periplasmic space"/>
    <property type="evidence" value="ECO:0007669"/>
    <property type="project" value="TreeGrafter"/>
</dbReference>
<name>A0A4S3MUN2_9RHOB</name>
<evidence type="ECO:0000313" key="3">
    <source>
        <dbReference type="Proteomes" id="UP000309450"/>
    </source>
</evidence>
<dbReference type="OrthoDB" id="8673316at2"/>
<dbReference type="PANTHER" id="PTHR30006">
    <property type="entry name" value="THIAMINE-BINDING PERIPLASMIC PROTEIN-RELATED"/>
    <property type="match status" value="1"/>
</dbReference>
<dbReference type="Gene3D" id="3.40.190.10">
    <property type="entry name" value="Periplasmic binding protein-like II"/>
    <property type="match status" value="2"/>
</dbReference>
<sequence>MMVWASMATALEIEEEAILPGQPGGETLAILSTTDTAYFRPVLEAFQRANPELTIRYVVAGSQDVYAAVTERKMAFDVAISSAMDLQMKLANDGLALPHEPGAALPLPDWAQWQDRVFSIAQEPVVLVLSRPALDGLRLPQTRRDLVDLLRDHPDRFQGRVGTYDPRQSGAGYLFATQEARQSDSFWRLAEVMGAVDPLLYSSSVDMLDDLESGRLTIAHNVLGSYAADRVGDDSDLVAVEYQDFTLTLLRTALIPDNAPNPEAAGVFIDFLLSAEGRRLIGAEAGLPPVNEAALMQNPHLRPIRLDPGLLVYLDKMKRRAFLEEWSAAMFQP</sequence>
<evidence type="ECO:0000256" key="1">
    <source>
        <dbReference type="ARBA" id="ARBA00022729"/>
    </source>
</evidence>
<evidence type="ECO:0000313" key="2">
    <source>
        <dbReference type="EMBL" id="THD85893.1"/>
    </source>
</evidence>
<dbReference type="SUPFAM" id="SSF53850">
    <property type="entry name" value="Periplasmic binding protein-like II"/>
    <property type="match status" value="1"/>
</dbReference>
<dbReference type="Proteomes" id="UP000309450">
    <property type="component" value="Unassembled WGS sequence"/>
</dbReference>
<proteinExistence type="predicted"/>
<accession>A0A4S3MUN2</accession>
<dbReference type="EMBL" id="SSND01000001">
    <property type="protein sequence ID" value="THD85893.1"/>
    <property type="molecule type" value="Genomic_DNA"/>
</dbReference>
<dbReference type="AlphaFoldDB" id="A0A4S3MUN2"/>
<protein>
    <submittedName>
        <fullName evidence="2">ABC transporter substrate-binding protein</fullName>
    </submittedName>
</protein>